<accession>A0AAN7LI28</accession>
<sequence length="730" mass="82053">MILAIEYGRGEGQPGSQASPPRIPYGYGGGEGLFQALYYRPSTPTVPRDTRRRVAVLRRTIRGMGRSGTFPSTTDSFALYKFDKERVKKKMEQECVSVHTINNEALESSSSIGPSAVTASMDSLKIDELVQVGRTPSFYKLGRLLGKGTFGEVFAGELVNEDGHGGCAAVGTSELPLEAALKFEPRIRNCRDQGPPKEWEVYDALVDCQGIPRVHYKGIHGDHYVMVMDMLGPSMWKILAATGHAMSSKMVSCIAVEALAIFESIHSRGYIHGDVKPGNILAGQPSTPANNKLFFADLGLATRWRDGATGHHVEYDQQPHIFRGTSVYASVHSLLGRTRSRRDDLESLAYTLIYLHTGMLPWGDIKGDKKHFFINKKKMETSPEELCRSCPAPFKEFLEIVANMKFDEEPNYAKLISLFDGLIGPDPAVTRINIDRAVEVSSCRSYACYCSFQRLNSSTIYQVRRRLGSLNCEEVHEKPNREIRSGVPTTQWMTFYNARPAMKQRCLENVSEGSLDHHIEKAIARGLLISCVGSCNNLWTIITDDGTGFSSQIYQISRDFLPMEWIQDQWEKGYFISSVAGTSNGRTLVIMSQGTKYTEQSFITRKYFPIQWINKKWKEGYHVTSMATSENRWGVVMSQNAGFSHQVVELDFRYPMEGVRRRWDKGYQVTAAAATSYQTALILSIPSDRADQVGNRQEVKCTSKLQRDKIREKWANNLYLTCICYGRTMA</sequence>
<dbReference type="GO" id="GO:0005524">
    <property type="term" value="F:ATP binding"/>
    <property type="evidence" value="ECO:0007669"/>
    <property type="project" value="InterPro"/>
</dbReference>
<dbReference type="EMBL" id="JAXQNO010000014">
    <property type="protein sequence ID" value="KAK4784724.1"/>
    <property type="molecule type" value="Genomic_DNA"/>
</dbReference>
<dbReference type="Proteomes" id="UP001346149">
    <property type="component" value="Unassembled WGS sequence"/>
</dbReference>
<dbReference type="PANTHER" id="PTHR11909">
    <property type="entry name" value="CASEIN KINASE-RELATED"/>
    <property type="match status" value="1"/>
</dbReference>
<evidence type="ECO:0000313" key="4">
    <source>
        <dbReference type="Proteomes" id="UP001346149"/>
    </source>
</evidence>
<keyword evidence="4" id="KW-1185">Reference proteome</keyword>
<reference evidence="3 4" key="1">
    <citation type="journal article" date="2023" name="Hortic Res">
        <title>Pangenome of water caltrop reveals structural variations and asymmetric subgenome divergence after allopolyploidization.</title>
        <authorList>
            <person name="Zhang X."/>
            <person name="Chen Y."/>
            <person name="Wang L."/>
            <person name="Yuan Y."/>
            <person name="Fang M."/>
            <person name="Shi L."/>
            <person name="Lu R."/>
            <person name="Comes H.P."/>
            <person name="Ma Y."/>
            <person name="Chen Y."/>
            <person name="Huang G."/>
            <person name="Zhou Y."/>
            <person name="Zheng Z."/>
            <person name="Qiu Y."/>
        </authorList>
    </citation>
    <scope>NUCLEOTIDE SEQUENCE [LARGE SCALE GENOMIC DNA]</scope>
    <source>
        <strain evidence="3">F231</strain>
    </source>
</reference>
<evidence type="ECO:0000313" key="3">
    <source>
        <dbReference type="EMBL" id="KAK4784724.1"/>
    </source>
</evidence>
<organism evidence="3 4">
    <name type="scientific">Trapa natans</name>
    <name type="common">Water chestnut</name>
    <dbReference type="NCBI Taxonomy" id="22666"/>
    <lineage>
        <taxon>Eukaryota</taxon>
        <taxon>Viridiplantae</taxon>
        <taxon>Streptophyta</taxon>
        <taxon>Embryophyta</taxon>
        <taxon>Tracheophyta</taxon>
        <taxon>Spermatophyta</taxon>
        <taxon>Magnoliopsida</taxon>
        <taxon>eudicotyledons</taxon>
        <taxon>Gunneridae</taxon>
        <taxon>Pentapetalae</taxon>
        <taxon>rosids</taxon>
        <taxon>malvids</taxon>
        <taxon>Myrtales</taxon>
        <taxon>Lythraceae</taxon>
        <taxon>Trapa</taxon>
    </lineage>
</organism>
<dbReference type="InterPro" id="IPR050235">
    <property type="entry name" value="CK1_Ser-Thr_kinase"/>
</dbReference>
<dbReference type="Pfam" id="PF00069">
    <property type="entry name" value="Pkinase"/>
    <property type="match status" value="1"/>
</dbReference>
<evidence type="ECO:0000256" key="1">
    <source>
        <dbReference type="ARBA" id="ARBA00005926"/>
    </source>
</evidence>
<proteinExistence type="inferred from homology"/>
<dbReference type="AlphaFoldDB" id="A0AAN7LI28"/>
<dbReference type="GO" id="GO:0004672">
    <property type="term" value="F:protein kinase activity"/>
    <property type="evidence" value="ECO:0007669"/>
    <property type="project" value="InterPro"/>
</dbReference>
<comment type="similarity">
    <text evidence="1">Belongs to the protein kinase superfamily. CK1 Ser/Thr protein kinase family. Casein kinase I subfamily.</text>
</comment>
<dbReference type="CDD" id="cd14016">
    <property type="entry name" value="STKc_CK1"/>
    <property type="match status" value="1"/>
</dbReference>
<dbReference type="InterPro" id="IPR055900">
    <property type="entry name" value="DUF7477"/>
</dbReference>
<dbReference type="InterPro" id="IPR011009">
    <property type="entry name" value="Kinase-like_dom_sf"/>
</dbReference>
<name>A0AAN7LI28_TRANT</name>
<dbReference type="SUPFAM" id="SSF56112">
    <property type="entry name" value="Protein kinase-like (PK-like)"/>
    <property type="match status" value="1"/>
</dbReference>
<dbReference type="PROSITE" id="PS50011">
    <property type="entry name" value="PROTEIN_KINASE_DOM"/>
    <property type="match status" value="1"/>
</dbReference>
<feature type="domain" description="Protein kinase" evidence="2">
    <location>
        <begin position="139"/>
        <end position="423"/>
    </location>
</feature>
<dbReference type="SMART" id="SM00220">
    <property type="entry name" value="S_TKc"/>
    <property type="match status" value="1"/>
</dbReference>
<evidence type="ECO:0000259" key="2">
    <source>
        <dbReference type="PROSITE" id="PS50011"/>
    </source>
</evidence>
<comment type="caution">
    <text evidence="3">The sequence shown here is derived from an EMBL/GenBank/DDBJ whole genome shotgun (WGS) entry which is preliminary data.</text>
</comment>
<dbReference type="InterPro" id="IPR000719">
    <property type="entry name" value="Prot_kinase_dom"/>
</dbReference>
<protein>
    <recommendedName>
        <fullName evidence="2">Protein kinase domain-containing protein</fullName>
    </recommendedName>
</protein>
<gene>
    <name evidence="3" type="ORF">SAY86_019092</name>
</gene>
<dbReference type="Gene3D" id="1.10.510.10">
    <property type="entry name" value="Transferase(Phosphotransferase) domain 1"/>
    <property type="match status" value="1"/>
</dbReference>
<dbReference type="Pfam" id="PF24289">
    <property type="entry name" value="DUF7477"/>
    <property type="match status" value="1"/>
</dbReference>